<dbReference type="Proteomes" id="UP001500547">
    <property type="component" value="Unassembled WGS sequence"/>
</dbReference>
<gene>
    <name evidence="2" type="ORF">GCM10025770_32750</name>
</gene>
<accession>A0ABP9R0Z3</accession>
<sequence>MRRHGSRNAQSGYILIVAALALLATGLTFGGILYGSVFRYDRNAHTDELAARRLASEARLAVIGYAAANVKQPGALPCPDGNGDGFAGAANCTNTSTGNRLTGCLPWRTLGLERGTDESGAPLFYTLSNAWQNVLKASERTTPAKPRLNPDIQPTVTTIYGNTLAAAILSAGKSLAAQDRGAITLSSACAGSNNAAYFEGSNSDWDAALQPYDAATNTFNDRVVEITRDDVFRVVLSPVLSAFMRSVDIDNFPEGKGLPYYFSKFPAYNAYDLAKSVSSPTGQQSSTIIDRSVAPTELDISMLLFYSYASSSTKFGGPAGCIKEKGTTPYNSPADWLCLNDWYAYIDYAPTGTSSARLSIDANRFAPPGKGRRCQLSVSIASDSLSCTNY</sequence>
<keyword evidence="1" id="KW-0472">Membrane</keyword>
<evidence type="ECO:0000313" key="2">
    <source>
        <dbReference type="EMBL" id="GAA5170219.1"/>
    </source>
</evidence>
<keyword evidence="1" id="KW-1133">Transmembrane helix</keyword>
<evidence type="ECO:0000256" key="1">
    <source>
        <dbReference type="SAM" id="Phobius"/>
    </source>
</evidence>
<feature type="transmembrane region" description="Helical" evidence="1">
    <location>
        <begin position="12"/>
        <end position="34"/>
    </location>
</feature>
<dbReference type="EMBL" id="BAABLD010000017">
    <property type="protein sequence ID" value="GAA5170219.1"/>
    <property type="molecule type" value="Genomic_DNA"/>
</dbReference>
<keyword evidence="1" id="KW-0812">Transmembrane</keyword>
<evidence type="ECO:0000313" key="3">
    <source>
        <dbReference type="Proteomes" id="UP001500547"/>
    </source>
</evidence>
<reference evidence="3" key="1">
    <citation type="journal article" date="2019" name="Int. J. Syst. Evol. Microbiol.">
        <title>The Global Catalogue of Microorganisms (GCM) 10K type strain sequencing project: providing services to taxonomists for standard genome sequencing and annotation.</title>
        <authorList>
            <consortium name="The Broad Institute Genomics Platform"/>
            <consortium name="The Broad Institute Genome Sequencing Center for Infectious Disease"/>
            <person name="Wu L."/>
            <person name="Ma J."/>
        </authorList>
    </citation>
    <scope>NUCLEOTIDE SEQUENCE [LARGE SCALE GENOMIC DNA]</scope>
    <source>
        <strain evidence="3">JCM 18715</strain>
    </source>
</reference>
<proteinExistence type="predicted"/>
<name>A0ABP9R0Z3_9RHOO</name>
<comment type="caution">
    <text evidence="2">The sequence shown here is derived from an EMBL/GenBank/DDBJ whole genome shotgun (WGS) entry which is preliminary data.</text>
</comment>
<evidence type="ECO:0008006" key="4">
    <source>
        <dbReference type="Google" id="ProtNLM"/>
    </source>
</evidence>
<keyword evidence="3" id="KW-1185">Reference proteome</keyword>
<organism evidence="2 3">
    <name type="scientific">Viridibacterium curvum</name>
    <dbReference type="NCBI Taxonomy" id="1101404"/>
    <lineage>
        <taxon>Bacteria</taxon>
        <taxon>Pseudomonadati</taxon>
        <taxon>Pseudomonadota</taxon>
        <taxon>Betaproteobacteria</taxon>
        <taxon>Rhodocyclales</taxon>
        <taxon>Rhodocyclaceae</taxon>
        <taxon>Viridibacterium</taxon>
    </lineage>
</organism>
<protein>
    <recommendedName>
        <fullName evidence="4">Pilus assembly protein</fullName>
    </recommendedName>
</protein>